<evidence type="ECO:0000256" key="1">
    <source>
        <dbReference type="ARBA" id="ARBA00023015"/>
    </source>
</evidence>
<dbReference type="SUPFAM" id="SSF47598">
    <property type="entry name" value="Ribbon-helix-helix"/>
    <property type="match status" value="1"/>
</dbReference>
<dbReference type="Gene3D" id="3.30.70.1150">
    <property type="entry name" value="ACT-like. Chain A, domain 2"/>
    <property type="match status" value="1"/>
</dbReference>
<dbReference type="InterPro" id="IPR045865">
    <property type="entry name" value="ACT-like_dom_sf"/>
</dbReference>
<dbReference type="GO" id="GO:0006355">
    <property type="term" value="P:regulation of DNA-templated transcription"/>
    <property type="evidence" value="ECO:0007669"/>
    <property type="project" value="InterPro"/>
</dbReference>
<dbReference type="STRING" id="1817892.AUK40_05240"/>
<evidence type="ECO:0000259" key="4">
    <source>
        <dbReference type="Pfam" id="PF08753"/>
    </source>
</evidence>
<evidence type="ECO:0000313" key="6">
    <source>
        <dbReference type="Proteomes" id="UP000183245"/>
    </source>
</evidence>
<name>A0A1J5IP18_9BACT</name>
<comment type="caution">
    <text evidence="5">The sequence shown here is derived from an EMBL/GenBank/DDBJ whole genome shotgun (WGS) entry which is preliminary data.</text>
</comment>
<evidence type="ECO:0000313" key="5">
    <source>
        <dbReference type="EMBL" id="OIP96138.1"/>
    </source>
</evidence>
<dbReference type="InterPro" id="IPR027271">
    <property type="entry name" value="Acetolactate_synth/TF_NikR_C"/>
</dbReference>
<protein>
    <recommendedName>
        <fullName evidence="4">Transcription factor NikR nickel binding C-terminal domain-containing protein</fullName>
    </recommendedName>
</protein>
<dbReference type="EMBL" id="MNZT01000093">
    <property type="protein sequence ID" value="OIP96138.1"/>
    <property type="molecule type" value="Genomic_DNA"/>
</dbReference>
<evidence type="ECO:0000256" key="2">
    <source>
        <dbReference type="ARBA" id="ARBA00023125"/>
    </source>
</evidence>
<dbReference type="InterPro" id="IPR013321">
    <property type="entry name" value="Arc_rbn_hlx_hlx"/>
</dbReference>
<dbReference type="CDD" id="cd22231">
    <property type="entry name" value="RHH_NikR_HicB-like"/>
    <property type="match status" value="1"/>
</dbReference>
<dbReference type="PANTHER" id="PTHR34719:SF2">
    <property type="entry name" value="NICKEL-RESPONSIVE REGULATOR"/>
    <property type="match status" value="1"/>
</dbReference>
<feature type="domain" description="Transcription factor NikR nickel binding C-terminal" evidence="4">
    <location>
        <begin position="56"/>
        <end position="127"/>
    </location>
</feature>
<dbReference type="InterPro" id="IPR014864">
    <property type="entry name" value="TF_NikR_Ni-bd_C"/>
</dbReference>
<evidence type="ECO:0000256" key="3">
    <source>
        <dbReference type="ARBA" id="ARBA00023163"/>
    </source>
</evidence>
<proteinExistence type="predicted"/>
<dbReference type="InterPro" id="IPR050192">
    <property type="entry name" value="CopG/NikR_regulator"/>
</dbReference>
<accession>A0A1J5IP18</accession>
<dbReference type="SUPFAM" id="SSF55021">
    <property type="entry name" value="ACT-like"/>
    <property type="match status" value="1"/>
</dbReference>
<dbReference type="InterPro" id="IPR010985">
    <property type="entry name" value="Ribbon_hlx_hlx"/>
</dbReference>
<sequence length="135" mass="15319">MSKTTRISLSLPEDLVQAFDRYFADRGLRNRSQAYELIARDYLSHATLPVDLTVAGAFLVFYDQAEKNVLRSLDAIVQEYHDAVMSVQELFISDSEKQTAIFVRGQGRRIQAMSDRLLGIKGIRLGRSLVQPLKK</sequence>
<dbReference type="Pfam" id="PF08753">
    <property type="entry name" value="NikR_C"/>
    <property type="match status" value="1"/>
</dbReference>
<gene>
    <name evidence="5" type="ORF">AUK40_05240</name>
</gene>
<dbReference type="PANTHER" id="PTHR34719">
    <property type="entry name" value="NICKEL-RESPONSIVE REGULATOR"/>
    <property type="match status" value="1"/>
</dbReference>
<dbReference type="GO" id="GO:0003677">
    <property type="term" value="F:DNA binding"/>
    <property type="evidence" value="ECO:0007669"/>
    <property type="project" value="TreeGrafter"/>
</dbReference>
<keyword evidence="1" id="KW-0805">Transcription regulation</keyword>
<dbReference type="Gene3D" id="1.10.1220.10">
    <property type="entry name" value="Met repressor-like"/>
    <property type="match status" value="1"/>
</dbReference>
<reference evidence="5 6" key="1">
    <citation type="journal article" date="2016" name="Environ. Microbiol.">
        <title>Genomic resolution of a cold subsurface aquifer community provides metabolic insights for novel microbes adapted to high CO concentrations.</title>
        <authorList>
            <person name="Probst A.J."/>
            <person name="Castelle C.J."/>
            <person name="Singh A."/>
            <person name="Brown C.T."/>
            <person name="Anantharaman K."/>
            <person name="Sharon I."/>
            <person name="Hug L.A."/>
            <person name="Burstein D."/>
            <person name="Emerson J.B."/>
            <person name="Thomas B.C."/>
            <person name="Banfield J.F."/>
        </authorList>
    </citation>
    <scope>NUCLEOTIDE SEQUENCE [LARGE SCALE GENOMIC DNA]</scope>
    <source>
        <strain evidence="5">CG2_30_54_11</strain>
    </source>
</reference>
<dbReference type="Proteomes" id="UP000183245">
    <property type="component" value="Unassembled WGS sequence"/>
</dbReference>
<keyword evidence="3" id="KW-0804">Transcription</keyword>
<keyword evidence="2" id="KW-0238">DNA-binding</keyword>
<dbReference type="AlphaFoldDB" id="A0A1J5IP18"/>
<organism evidence="5 6">
    <name type="scientific">Candidatus Wirthbacteria bacterium CG2_30_54_11</name>
    <dbReference type="NCBI Taxonomy" id="1817892"/>
    <lineage>
        <taxon>Bacteria</taxon>
        <taxon>Candidatus Wirthbacteria</taxon>
    </lineage>
</organism>